<sequence>MYNCPMCTKDVPIICDSHFIPRHVYRRSRKILQEGKTLNYADSKNDIYVLSKELKKYLLCPECEHKLKINGEDYFSEKCLPPVNKVDVAELFKIAKYKLIPIWNVGGNLAPQVSIGPGFANEIEMNDLYYFAISIFWRGTFDWGSNYKPIEINEHIKEVMRLYLYDKETNPLNFRVEIAPAFWTERFSIVFPTRKKEKDNFLFSIYSFDFHLDLSRPVNRFFNHNPVSLLASPSLDVKMHNVLSRKHETAVERGKIDKTITWLRKEN</sequence>
<accession>B5RKD7</accession>
<proteinExistence type="predicted"/>
<dbReference type="AlphaFoldDB" id="B5RKD7"/>
<organism evidence="1 2">
    <name type="scientific">Klebsiella variicola (strain 342)</name>
    <name type="common">Klebsiella pneumoniae</name>
    <dbReference type="NCBI Taxonomy" id="507522"/>
    <lineage>
        <taxon>Bacteria</taxon>
        <taxon>Pseudomonadati</taxon>
        <taxon>Pseudomonadota</taxon>
        <taxon>Gammaproteobacteria</taxon>
        <taxon>Enterobacterales</taxon>
        <taxon>Enterobacteriaceae</taxon>
        <taxon>Klebsiella/Raoultella group</taxon>
        <taxon>Klebsiella</taxon>
        <taxon>Klebsiella pneumoniae complex</taxon>
    </lineage>
</organism>
<name>B5RKD7_KLEV3</name>
<dbReference type="Proteomes" id="UP000001734">
    <property type="component" value="Plasmid pKP187"/>
</dbReference>
<evidence type="ECO:0000313" key="1">
    <source>
        <dbReference type="EMBL" id="ACI12078.1"/>
    </source>
</evidence>
<gene>
    <name evidence="1" type="ordered locus">KPK_A0221</name>
</gene>
<dbReference type="HOGENOM" id="CLU_1076730_0_0_6"/>
<reference evidence="1 2" key="1">
    <citation type="journal article" date="2008" name="PLoS Genet.">
        <title>Complete genome sequence of the N2-fixing broad host range endophyte Klebsiella pneumoniae 342 and virulence predictions verified in mice.</title>
        <authorList>
            <person name="Fouts D.E."/>
            <person name="Tyler H.L."/>
            <person name="DeBoy R.T."/>
            <person name="Daugherty S."/>
            <person name="Ren Q."/>
            <person name="Badger J.H."/>
            <person name="Durkin A.S."/>
            <person name="Huot H."/>
            <person name="Shrivastava S."/>
            <person name="Kothari S."/>
            <person name="Dodson R.J."/>
            <person name="Mohamoud Y."/>
            <person name="Khouri H."/>
            <person name="Roesch L.F."/>
            <person name="Krogfelt K.A."/>
            <person name="Struve C."/>
            <person name="Triplett E.W."/>
            <person name="Methe B.A."/>
        </authorList>
    </citation>
    <scope>NUCLEOTIDE SEQUENCE [LARGE SCALE GENOMIC DNA]</scope>
    <source>
        <strain evidence="1 2">342</strain>
        <plasmid evidence="2">Plasmid pKP187</plasmid>
    </source>
</reference>
<evidence type="ECO:0000313" key="2">
    <source>
        <dbReference type="Proteomes" id="UP000001734"/>
    </source>
</evidence>
<keyword evidence="1" id="KW-0614">Plasmid</keyword>
<protein>
    <submittedName>
        <fullName evidence="1">Uncharacterized protein</fullName>
    </submittedName>
</protein>
<dbReference type="KEGG" id="kpe:KPK_A0221"/>
<geneLocation type="plasmid" evidence="1 2">
    <name>pKP187</name>
</geneLocation>
<dbReference type="EMBL" id="CP000965">
    <property type="protein sequence ID" value="ACI12078.1"/>
    <property type="molecule type" value="Genomic_DNA"/>
</dbReference>
<dbReference type="BioCyc" id="KPNE507522:GI0B-5747-MONOMER"/>